<evidence type="ECO:0000313" key="1">
    <source>
        <dbReference type="EMBL" id="KAJ9081060.1"/>
    </source>
</evidence>
<gene>
    <name evidence="1" type="ORF">DSO57_1018530</name>
</gene>
<keyword evidence="2" id="KW-1185">Reference proteome</keyword>
<protein>
    <submittedName>
        <fullName evidence="1">Uncharacterized protein</fullName>
    </submittedName>
</protein>
<organism evidence="1 2">
    <name type="scientific">Entomophthora muscae</name>
    <dbReference type="NCBI Taxonomy" id="34485"/>
    <lineage>
        <taxon>Eukaryota</taxon>
        <taxon>Fungi</taxon>
        <taxon>Fungi incertae sedis</taxon>
        <taxon>Zoopagomycota</taxon>
        <taxon>Entomophthoromycotina</taxon>
        <taxon>Entomophthoromycetes</taxon>
        <taxon>Entomophthorales</taxon>
        <taxon>Entomophthoraceae</taxon>
        <taxon>Entomophthora</taxon>
    </lineage>
</organism>
<accession>A0ACC2U2S1</accession>
<dbReference type="Proteomes" id="UP001165960">
    <property type="component" value="Unassembled WGS sequence"/>
</dbReference>
<comment type="caution">
    <text evidence="1">The sequence shown here is derived from an EMBL/GenBank/DDBJ whole genome shotgun (WGS) entry which is preliminary data.</text>
</comment>
<proteinExistence type="predicted"/>
<dbReference type="EMBL" id="QTSX02001501">
    <property type="protein sequence ID" value="KAJ9081060.1"/>
    <property type="molecule type" value="Genomic_DNA"/>
</dbReference>
<evidence type="ECO:0000313" key="2">
    <source>
        <dbReference type="Proteomes" id="UP001165960"/>
    </source>
</evidence>
<sequence length="376" mass="41887">MNFKLLSVFFSIAQAANSTIFFSTGAKFNVTLTCETMDSNCEGIRHTFELVTGFIENALLLEGQINVKVEYLRSIGNASERQILSLGEGLPSISCINFEGVLFAVPNAVLRQDGQKTAADSSDDITMAINTAVNFYFPSMFGRPQKKTQYSAIDIIAHEMLHGMGFISAIHKRPDDDHLSPYTFDYTTEGEKHLLYSPTIFDKYVYNNNNETIAQLVSKMNQGETENAKDEPTSSSSHFFDTMGKIETSATTRDGFYFKLKTENVYLETGSSTFVQGGSLSHLDYIYKLTNDTLMTKSSAMGHGVHEHANNTYWPTSPFGTRTLGILEAIGYKLNHRPSFEKSLSGYLDIFHGKTTPIPPKPRAKSGCAHKRIQKF</sequence>
<reference evidence="1" key="1">
    <citation type="submission" date="2022-04" db="EMBL/GenBank/DDBJ databases">
        <title>Genome of the entomopathogenic fungus Entomophthora muscae.</title>
        <authorList>
            <person name="Elya C."/>
            <person name="Lovett B.R."/>
            <person name="Lee E."/>
            <person name="Macias A.M."/>
            <person name="Hajek A.E."/>
            <person name="De Bivort B.L."/>
            <person name="Kasson M.T."/>
            <person name="De Fine Licht H.H."/>
            <person name="Stajich J.E."/>
        </authorList>
    </citation>
    <scope>NUCLEOTIDE SEQUENCE</scope>
    <source>
        <strain evidence="1">Berkeley</strain>
    </source>
</reference>
<name>A0ACC2U2S1_9FUNG</name>